<comment type="caution">
    <text evidence="2">The sequence shown here is derived from an EMBL/GenBank/DDBJ whole genome shotgun (WGS) entry which is preliminary data.</text>
</comment>
<dbReference type="Proteomes" id="UP000198287">
    <property type="component" value="Unassembled WGS sequence"/>
</dbReference>
<feature type="transmembrane region" description="Helical" evidence="1">
    <location>
        <begin position="221"/>
        <end position="244"/>
    </location>
</feature>
<gene>
    <name evidence="2" type="ORF">Fcan01_11739</name>
</gene>
<feature type="transmembrane region" description="Helical" evidence="1">
    <location>
        <begin position="102"/>
        <end position="126"/>
    </location>
</feature>
<organism evidence="2 3">
    <name type="scientific">Folsomia candida</name>
    <name type="common">Springtail</name>
    <dbReference type="NCBI Taxonomy" id="158441"/>
    <lineage>
        <taxon>Eukaryota</taxon>
        <taxon>Metazoa</taxon>
        <taxon>Ecdysozoa</taxon>
        <taxon>Arthropoda</taxon>
        <taxon>Hexapoda</taxon>
        <taxon>Collembola</taxon>
        <taxon>Entomobryomorpha</taxon>
        <taxon>Isotomoidea</taxon>
        <taxon>Isotomidae</taxon>
        <taxon>Proisotominae</taxon>
        <taxon>Folsomia</taxon>
    </lineage>
</organism>
<reference evidence="2 3" key="1">
    <citation type="submission" date="2015-12" db="EMBL/GenBank/DDBJ databases">
        <title>The genome of Folsomia candida.</title>
        <authorList>
            <person name="Faddeeva A."/>
            <person name="Derks M.F."/>
            <person name="Anvar Y."/>
            <person name="Smit S."/>
            <person name="Van Straalen N."/>
            <person name="Roelofs D."/>
        </authorList>
    </citation>
    <scope>NUCLEOTIDE SEQUENCE [LARGE SCALE GENOMIC DNA]</scope>
    <source>
        <strain evidence="2 3">VU population</strain>
        <tissue evidence="2">Whole body</tissue>
    </source>
</reference>
<name>A0A226ECD0_FOLCA</name>
<keyword evidence="1" id="KW-1133">Transmembrane helix</keyword>
<evidence type="ECO:0000313" key="3">
    <source>
        <dbReference type="Proteomes" id="UP000198287"/>
    </source>
</evidence>
<feature type="transmembrane region" description="Helical" evidence="1">
    <location>
        <begin position="290"/>
        <end position="311"/>
    </location>
</feature>
<protein>
    <submittedName>
        <fullName evidence="2">Uncharacterized protein</fullName>
    </submittedName>
</protein>
<evidence type="ECO:0000256" key="1">
    <source>
        <dbReference type="SAM" id="Phobius"/>
    </source>
</evidence>
<keyword evidence="1" id="KW-0812">Transmembrane</keyword>
<dbReference type="AlphaFoldDB" id="A0A226ECD0"/>
<keyword evidence="1" id="KW-0472">Membrane</keyword>
<feature type="transmembrane region" description="Helical" evidence="1">
    <location>
        <begin position="62"/>
        <end position="81"/>
    </location>
</feature>
<evidence type="ECO:0000313" key="2">
    <source>
        <dbReference type="EMBL" id="OXA54754.1"/>
    </source>
</evidence>
<proteinExistence type="predicted"/>
<dbReference type="EMBL" id="LNIX01000005">
    <property type="protein sequence ID" value="OXA54754.1"/>
    <property type="molecule type" value="Genomic_DNA"/>
</dbReference>
<keyword evidence="3" id="KW-1185">Reference proteome</keyword>
<accession>A0A226ECD0</accession>
<feature type="transmembrane region" description="Helical" evidence="1">
    <location>
        <begin position="317"/>
        <end position="344"/>
    </location>
</feature>
<sequence length="418" mass="47678">MLVNKSPPTFHYFAQECRVLSQYQKYFLDGYPFGYKLAIDWSPRQGRIVLVRRKYSYFWDRVPFLLGAIAVLAGIFGLWALKMNISGGIGHKEGIVAWIQKFGCYIATTFGFCLCGGAYFGCIRYVGDLRSAENWLIAIFERMEYVQSLGKVSKRSTDPLCFFARTCFPILYYFTPVGVLTLVWFGIDPANHIVLLVKSIINQHRLGDALLVRSTLFFGRYIVTLMACMEVIRFLCLICFVVNFGARLMNATLQLVIDRLWLNKDHSLSSYRQIRIIMGTAHSLQSQGGFFLVSLITGFSIILNIGLISLIRNGAPWYIILLLIYGALTIGAAFLLGLSLMAVFSDKSLTYVKELKRVAGRVWRRFNRKLFLREIRSVRQTGLPLAVNDFVLCYMSRSIKMTIPTIIVEETINLMLSY</sequence>